<evidence type="ECO:0000313" key="3">
    <source>
        <dbReference type="EMBL" id="KAK7686734.1"/>
    </source>
</evidence>
<feature type="domain" description="Protein kinase" evidence="2">
    <location>
        <begin position="132"/>
        <end position="400"/>
    </location>
</feature>
<name>A0AAW0G5P8_9APHY</name>
<dbReference type="GO" id="GO:0005524">
    <property type="term" value="F:ATP binding"/>
    <property type="evidence" value="ECO:0007669"/>
    <property type="project" value="InterPro"/>
</dbReference>
<reference evidence="3 4" key="1">
    <citation type="submission" date="2022-09" db="EMBL/GenBank/DDBJ databases">
        <authorList>
            <person name="Palmer J.M."/>
        </authorList>
    </citation>
    <scope>NUCLEOTIDE SEQUENCE [LARGE SCALE GENOMIC DNA]</scope>
    <source>
        <strain evidence="3 4">DSM 7382</strain>
    </source>
</reference>
<dbReference type="Proteomes" id="UP001385951">
    <property type="component" value="Unassembled WGS sequence"/>
</dbReference>
<keyword evidence="4" id="KW-1185">Reference proteome</keyword>
<feature type="region of interest" description="Disordered" evidence="1">
    <location>
        <begin position="1"/>
        <end position="23"/>
    </location>
</feature>
<evidence type="ECO:0000256" key="1">
    <source>
        <dbReference type="SAM" id="MobiDB-lite"/>
    </source>
</evidence>
<dbReference type="InterPro" id="IPR011009">
    <property type="entry name" value="Kinase-like_dom_sf"/>
</dbReference>
<protein>
    <recommendedName>
        <fullName evidence="2">Protein kinase domain-containing protein</fullName>
    </recommendedName>
</protein>
<sequence length="412" mass="45752">MFQRNLPSGRSSSRSHGGNTAAYPALSPEETALEWELCLQLQRNPFINVLSLSEKIKSLYSIFRRGGIPETSPPFVQDQESGNLLYQILDSPQLATLFTRLCGVKLITLHVACIEHFRAYKRLPDSLMISLPTNLQFAAEGGYAVVERGIINGNAFVAVKRLNMQTGGETPTLLQLINEALIWRFLKHKHIVPFLGVTNNSMSPIPALVSVWQPGGDLSAYSKRLDLTNNDRNDKILGLLSGLEFMHLHGFVHGDLHTWNVLIDGSGNAMLIDFGLSVVAAARNQQFTSARGGDPPTKAPELLAVDLLGQARPTVKSDIYSFSLIVVEVYTGTRAYEPFRVAGWTPLHRNAAIIEGTLRPNLEGLGMDRKLIQLLQRCWDSDPDRRPFVQEVKKEMEEIVCRGRRAATGRRG</sequence>
<organism evidence="3 4">
    <name type="scientific">Cerrena zonata</name>
    <dbReference type="NCBI Taxonomy" id="2478898"/>
    <lineage>
        <taxon>Eukaryota</taxon>
        <taxon>Fungi</taxon>
        <taxon>Dikarya</taxon>
        <taxon>Basidiomycota</taxon>
        <taxon>Agaricomycotina</taxon>
        <taxon>Agaricomycetes</taxon>
        <taxon>Polyporales</taxon>
        <taxon>Cerrenaceae</taxon>
        <taxon>Cerrena</taxon>
    </lineage>
</organism>
<evidence type="ECO:0000313" key="4">
    <source>
        <dbReference type="Proteomes" id="UP001385951"/>
    </source>
</evidence>
<dbReference type="InterPro" id="IPR051681">
    <property type="entry name" value="Ser/Thr_Kinases-Pseudokinases"/>
</dbReference>
<proteinExistence type="predicted"/>
<dbReference type="InterPro" id="IPR001245">
    <property type="entry name" value="Ser-Thr/Tyr_kinase_cat_dom"/>
</dbReference>
<comment type="caution">
    <text evidence="3">The sequence shown here is derived from an EMBL/GenBank/DDBJ whole genome shotgun (WGS) entry which is preliminary data.</text>
</comment>
<feature type="compositionally biased region" description="Low complexity" evidence="1">
    <location>
        <begin position="8"/>
        <end position="18"/>
    </location>
</feature>
<evidence type="ECO:0000259" key="2">
    <source>
        <dbReference type="PROSITE" id="PS50011"/>
    </source>
</evidence>
<dbReference type="GO" id="GO:0004674">
    <property type="term" value="F:protein serine/threonine kinase activity"/>
    <property type="evidence" value="ECO:0007669"/>
    <property type="project" value="TreeGrafter"/>
</dbReference>
<dbReference type="PANTHER" id="PTHR44329">
    <property type="entry name" value="SERINE/THREONINE-PROTEIN KINASE TNNI3K-RELATED"/>
    <property type="match status" value="1"/>
</dbReference>
<dbReference type="InterPro" id="IPR000719">
    <property type="entry name" value="Prot_kinase_dom"/>
</dbReference>
<dbReference type="EMBL" id="JASBNA010000016">
    <property type="protein sequence ID" value="KAK7686734.1"/>
    <property type="molecule type" value="Genomic_DNA"/>
</dbReference>
<dbReference type="PANTHER" id="PTHR44329:SF261">
    <property type="entry name" value="ZINC FINGER CONTAINING PROTEIN KINASE-RELATED"/>
    <property type="match status" value="1"/>
</dbReference>
<dbReference type="PROSITE" id="PS50011">
    <property type="entry name" value="PROTEIN_KINASE_DOM"/>
    <property type="match status" value="1"/>
</dbReference>
<accession>A0AAW0G5P8</accession>
<dbReference type="Gene3D" id="1.10.510.10">
    <property type="entry name" value="Transferase(Phosphotransferase) domain 1"/>
    <property type="match status" value="1"/>
</dbReference>
<gene>
    <name evidence="3" type="ORF">QCA50_010334</name>
</gene>
<dbReference type="AlphaFoldDB" id="A0AAW0G5P8"/>
<dbReference type="SUPFAM" id="SSF56112">
    <property type="entry name" value="Protein kinase-like (PK-like)"/>
    <property type="match status" value="1"/>
</dbReference>
<dbReference type="Pfam" id="PF07714">
    <property type="entry name" value="PK_Tyr_Ser-Thr"/>
    <property type="match status" value="1"/>
</dbReference>